<keyword evidence="8" id="KW-1185">Reference proteome</keyword>
<reference evidence="7" key="1">
    <citation type="submission" date="2018-04" db="EMBL/GenBank/DDBJ databases">
        <title>Draft genome sequence of the Candidatus Spirobacillus cienkowskii, a pathogen of freshwater Daphnia species, reconstructed from hemolymph metagenomic reads.</title>
        <authorList>
            <person name="Bresciani L."/>
            <person name="Lemos L.N."/>
            <person name="Wale N."/>
            <person name="Lin J.Y."/>
            <person name="Fernandes G.R."/>
            <person name="Duffy M.A."/>
            <person name="Rodrigues J.M."/>
        </authorList>
    </citation>
    <scope>NUCLEOTIDE SEQUENCE [LARGE SCALE GENOMIC DNA]</scope>
    <source>
        <strain evidence="7">Binning01</strain>
    </source>
</reference>
<feature type="domain" description="Radical SAM core" evidence="6">
    <location>
        <begin position="16"/>
        <end position="247"/>
    </location>
</feature>
<evidence type="ECO:0000259" key="6">
    <source>
        <dbReference type="PROSITE" id="PS51918"/>
    </source>
</evidence>
<dbReference type="GO" id="GO:0046872">
    <property type="term" value="F:metal ion binding"/>
    <property type="evidence" value="ECO:0007669"/>
    <property type="project" value="UniProtKB-KW"/>
</dbReference>
<dbReference type="InterPro" id="IPR034505">
    <property type="entry name" value="Coproporphyrinogen-III_oxidase"/>
</dbReference>
<comment type="cofactor">
    <cofactor evidence="1">
        <name>[4Fe-4S] cluster</name>
        <dbReference type="ChEBI" id="CHEBI:49883"/>
    </cofactor>
</comment>
<evidence type="ECO:0000313" key="8">
    <source>
        <dbReference type="Proteomes" id="UP000253934"/>
    </source>
</evidence>
<dbReference type="GO" id="GO:0003824">
    <property type="term" value="F:catalytic activity"/>
    <property type="evidence" value="ECO:0007669"/>
    <property type="project" value="InterPro"/>
</dbReference>
<proteinExistence type="predicted"/>
<keyword evidence="3" id="KW-0479">Metal-binding</keyword>
<dbReference type="PROSITE" id="PS51918">
    <property type="entry name" value="RADICAL_SAM"/>
    <property type="match status" value="1"/>
</dbReference>
<keyword evidence="4" id="KW-0408">Iron</keyword>
<evidence type="ECO:0000256" key="5">
    <source>
        <dbReference type="ARBA" id="ARBA00023014"/>
    </source>
</evidence>
<dbReference type="SUPFAM" id="SSF102114">
    <property type="entry name" value="Radical SAM enzymes"/>
    <property type="match status" value="1"/>
</dbReference>
<dbReference type="Gene3D" id="3.20.20.70">
    <property type="entry name" value="Aldolase class I"/>
    <property type="match status" value="1"/>
</dbReference>
<dbReference type="InterPro" id="IPR013785">
    <property type="entry name" value="Aldolase_TIM"/>
</dbReference>
<dbReference type="GO" id="GO:0005737">
    <property type="term" value="C:cytoplasm"/>
    <property type="evidence" value="ECO:0007669"/>
    <property type="project" value="TreeGrafter"/>
</dbReference>
<dbReference type="SFLD" id="SFLDS00029">
    <property type="entry name" value="Radical_SAM"/>
    <property type="match status" value="1"/>
</dbReference>
<dbReference type="EMBL" id="QOVW01000022">
    <property type="protein sequence ID" value="RDB36845.1"/>
    <property type="molecule type" value="Genomic_DNA"/>
</dbReference>
<accession>A0A369KVW5</accession>
<evidence type="ECO:0000256" key="1">
    <source>
        <dbReference type="ARBA" id="ARBA00001966"/>
    </source>
</evidence>
<name>A0A369KVW5_9BACT</name>
<comment type="caution">
    <text evidence="7">The sequence shown here is derived from an EMBL/GenBank/DDBJ whole genome shotgun (WGS) entry which is preliminary data.</text>
</comment>
<dbReference type="SMART" id="SM00729">
    <property type="entry name" value="Elp3"/>
    <property type="match status" value="1"/>
</dbReference>
<protein>
    <submittedName>
        <fullName evidence="7">Radical SAM protein</fullName>
    </submittedName>
</protein>
<dbReference type="GO" id="GO:0051539">
    <property type="term" value="F:4 iron, 4 sulfur cluster binding"/>
    <property type="evidence" value="ECO:0007669"/>
    <property type="project" value="TreeGrafter"/>
</dbReference>
<dbReference type="InterPro" id="IPR007197">
    <property type="entry name" value="rSAM"/>
</dbReference>
<dbReference type="PANTHER" id="PTHR13932:SF5">
    <property type="entry name" value="RADICAL S-ADENOSYL METHIONINE DOMAIN-CONTAINING PROTEIN 1, MITOCHONDRIAL"/>
    <property type="match status" value="1"/>
</dbReference>
<dbReference type="InterPro" id="IPR006638">
    <property type="entry name" value="Elp3/MiaA/NifB-like_rSAM"/>
</dbReference>
<dbReference type="SFLD" id="SFLDG01065">
    <property type="entry name" value="anaerobic_coproporphyrinogen-I"/>
    <property type="match status" value="1"/>
</dbReference>
<dbReference type="Pfam" id="PF04055">
    <property type="entry name" value="Radical_SAM"/>
    <property type="match status" value="1"/>
</dbReference>
<gene>
    <name evidence="7" type="ORF">DCC88_03045</name>
</gene>
<dbReference type="CDD" id="cd01335">
    <property type="entry name" value="Radical_SAM"/>
    <property type="match status" value="1"/>
</dbReference>
<keyword evidence="5" id="KW-0411">Iron-sulfur</keyword>
<dbReference type="Proteomes" id="UP000253934">
    <property type="component" value="Unassembled WGS sequence"/>
</dbReference>
<keyword evidence="2" id="KW-0949">S-adenosyl-L-methionine</keyword>
<dbReference type="AlphaFoldDB" id="A0A369KVW5"/>
<evidence type="ECO:0000313" key="7">
    <source>
        <dbReference type="EMBL" id="RDB36845.1"/>
    </source>
</evidence>
<evidence type="ECO:0000256" key="4">
    <source>
        <dbReference type="ARBA" id="ARBA00023004"/>
    </source>
</evidence>
<evidence type="ECO:0000256" key="3">
    <source>
        <dbReference type="ARBA" id="ARBA00022723"/>
    </source>
</evidence>
<sequence>MYLSKNYGSTTMLTLNSQRSEIGFYFHIPFCPHICPYCDFIKTSNFSKKSVNSFFIELKSQLLYFINLIPNYHHKHVTVYFGGGTPGLFEASYYKDFIDILKQYFIIEECTLETNPYTNIKRKFDSYFQVGFDRITLGAQSICPNTLKFLGRRHTPQDVLKNIQWASHAGFKNIQVDLIYGLKKGTRTIAIEDEILTLANIGATGISAYALTIEPRTLFAKTDSANEEIAELEYYQILTACQKIGFNQLETSNFSKFEAKHNNIYWFGKPYIGIGTGAHGLLPATQQNPYGIRYKIGDPNAVTEPGNDKLIFSDESEKIKNFSIIFEPHRSKQEYLEEMFFTLLRTPNGIPTRWLEEQIDLKKFMNLLTSHPKIKRGLDEQKILLNKETIAIAPKEKIRGDAWATEFISLI</sequence>
<dbReference type="GO" id="GO:0006779">
    <property type="term" value="P:porphyrin-containing compound biosynthetic process"/>
    <property type="evidence" value="ECO:0007669"/>
    <property type="project" value="TreeGrafter"/>
</dbReference>
<organism evidence="7 8">
    <name type="scientific">Spirobacillus cienkowskii</name>
    <dbReference type="NCBI Taxonomy" id="495820"/>
    <lineage>
        <taxon>Bacteria</taxon>
        <taxon>Pseudomonadati</taxon>
        <taxon>Bdellovibrionota</taxon>
        <taxon>Oligoflexia</taxon>
        <taxon>Silvanigrellales</taxon>
        <taxon>Spirobacillus</taxon>
    </lineage>
</organism>
<dbReference type="InterPro" id="IPR058240">
    <property type="entry name" value="rSAM_sf"/>
</dbReference>
<evidence type="ECO:0000256" key="2">
    <source>
        <dbReference type="ARBA" id="ARBA00022691"/>
    </source>
</evidence>
<dbReference type="PANTHER" id="PTHR13932">
    <property type="entry name" value="COPROPORPHYRINIGEN III OXIDASE"/>
    <property type="match status" value="1"/>
</dbReference>